<proteinExistence type="predicted"/>
<gene>
    <name evidence="3" type="ORF">GRI41_09130</name>
</gene>
<dbReference type="Gene3D" id="2.60.120.1440">
    <property type="match status" value="1"/>
</dbReference>
<evidence type="ECO:0000313" key="4">
    <source>
        <dbReference type="Proteomes" id="UP000442714"/>
    </source>
</evidence>
<dbReference type="Pfam" id="PF01476">
    <property type="entry name" value="LysM"/>
    <property type="match status" value="1"/>
</dbReference>
<protein>
    <submittedName>
        <fullName evidence="3">LysM peptidoglycan-binding domain-containing protein</fullName>
    </submittedName>
</protein>
<keyword evidence="4" id="KW-1185">Reference proteome</keyword>
<organism evidence="3 4">
    <name type="scientific">Pontixanthobacter aquaemixtae</name>
    <dbReference type="NCBI Taxonomy" id="1958940"/>
    <lineage>
        <taxon>Bacteria</taxon>
        <taxon>Pseudomonadati</taxon>
        <taxon>Pseudomonadota</taxon>
        <taxon>Alphaproteobacteria</taxon>
        <taxon>Sphingomonadales</taxon>
        <taxon>Erythrobacteraceae</taxon>
        <taxon>Pontixanthobacter</taxon>
    </lineage>
</organism>
<dbReference type="SMART" id="SM00257">
    <property type="entry name" value="LysM"/>
    <property type="match status" value="1"/>
</dbReference>
<dbReference type="RefSeq" id="WP_160604732.1">
    <property type="nucleotide sequence ID" value="NZ_WTYX01000002.1"/>
</dbReference>
<dbReference type="InterPro" id="IPR013783">
    <property type="entry name" value="Ig-like_fold"/>
</dbReference>
<dbReference type="CDD" id="cd00118">
    <property type="entry name" value="LysM"/>
    <property type="match status" value="1"/>
</dbReference>
<dbReference type="InterPro" id="IPR018392">
    <property type="entry name" value="LysM"/>
</dbReference>
<feature type="chain" id="PRO_5032295981" evidence="1">
    <location>
        <begin position="27"/>
        <end position="433"/>
    </location>
</feature>
<dbReference type="InterPro" id="IPR006860">
    <property type="entry name" value="FecR"/>
</dbReference>
<comment type="caution">
    <text evidence="3">The sequence shown here is derived from an EMBL/GenBank/DDBJ whole genome shotgun (WGS) entry which is preliminary data.</text>
</comment>
<dbReference type="Gene3D" id="3.10.350.10">
    <property type="entry name" value="LysM domain"/>
    <property type="match status" value="1"/>
</dbReference>
<reference evidence="3 4" key="1">
    <citation type="submission" date="2019-12" db="EMBL/GenBank/DDBJ databases">
        <title>Genomic-based taxomic classification of the family Erythrobacteraceae.</title>
        <authorList>
            <person name="Xu L."/>
        </authorList>
    </citation>
    <scope>NUCLEOTIDE SEQUENCE [LARGE SCALE GENOMIC DNA]</scope>
    <source>
        <strain evidence="3 4">KCTC 52763</strain>
    </source>
</reference>
<dbReference type="PANTHER" id="PTHR38731">
    <property type="entry name" value="LIPL45-RELATED LIPOPROTEIN-RELATED"/>
    <property type="match status" value="1"/>
</dbReference>
<dbReference type="InterPro" id="IPR036779">
    <property type="entry name" value="LysM_dom_sf"/>
</dbReference>
<dbReference type="EMBL" id="WTYX01000002">
    <property type="protein sequence ID" value="MXO90982.1"/>
    <property type="molecule type" value="Genomic_DNA"/>
</dbReference>
<dbReference type="AlphaFoldDB" id="A0A844ZUM4"/>
<dbReference type="OrthoDB" id="9813091at2"/>
<dbReference type="SUPFAM" id="SSF54106">
    <property type="entry name" value="LysM domain"/>
    <property type="match status" value="1"/>
</dbReference>
<name>A0A844ZUM4_9SPHN</name>
<keyword evidence="1" id="KW-0732">Signal</keyword>
<dbReference type="Gene3D" id="2.60.40.10">
    <property type="entry name" value="Immunoglobulins"/>
    <property type="match status" value="2"/>
</dbReference>
<sequence length="433" mass="46390">MTAFARAFIAACLCMVVAFAPAQADANDGETISYRVKRGDTLFSLADRYFVGRHVVSQVARQNNIRNSNLIATGRLIRIPRSLLKYRDVELKVRSFSGPSRVSDKAPVIGASLKEGDRVVTGANGFIRFQGDRGAVVSIPSNTSAQLVRARQYILGDTLDVDFRISKGRGEVVAPKLRGQERFRVRTPMAVTAVRGTQFRVAHDDDARTSIAEVTEGAVAVDAGGQSGLAESGFGVPLTEAGVGDPEALLPEPAITDPGSVQTRENVSFEIVPLSGASQYRTQIANDAGFTEIIEENVDAGTEAEFSSLPNGTFFVRTRGVSPTGVEGFSSEAYSFKRKRLGVSAEASPSVLADGFKFAWLGEGEGDSSYAFQLWNEQAPGHPIVDEVGVQDGGLIVTGLEPGKYVWRVAAIQVDADGLLKVWSPEQKLTVSN</sequence>
<dbReference type="Pfam" id="PF04773">
    <property type="entry name" value="FecR"/>
    <property type="match status" value="1"/>
</dbReference>
<accession>A0A844ZUM4</accession>
<dbReference type="PROSITE" id="PS51782">
    <property type="entry name" value="LYSM"/>
    <property type="match status" value="1"/>
</dbReference>
<feature type="signal peptide" evidence="1">
    <location>
        <begin position="1"/>
        <end position="26"/>
    </location>
</feature>
<feature type="domain" description="LysM" evidence="2">
    <location>
        <begin position="32"/>
        <end position="79"/>
    </location>
</feature>
<evidence type="ECO:0000259" key="2">
    <source>
        <dbReference type="PROSITE" id="PS51782"/>
    </source>
</evidence>
<evidence type="ECO:0000256" key="1">
    <source>
        <dbReference type="SAM" id="SignalP"/>
    </source>
</evidence>
<evidence type="ECO:0000313" key="3">
    <source>
        <dbReference type="EMBL" id="MXO90982.1"/>
    </source>
</evidence>
<dbReference type="Proteomes" id="UP000442714">
    <property type="component" value="Unassembled WGS sequence"/>
</dbReference>